<name>A0ABX1VAW6_9PLAN</name>
<evidence type="ECO:0000313" key="3">
    <source>
        <dbReference type="Proteomes" id="UP000609651"/>
    </source>
</evidence>
<keyword evidence="3" id="KW-1185">Reference proteome</keyword>
<evidence type="ECO:0000256" key="1">
    <source>
        <dbReference type="SAM" id="Phobius"/>
    </source>
</evidence>
<feature type="transmembrane region" description="Helical" evidence="1">
    <location>
        <begin position="12"/>
        <end position="30"/>
    </location>
</feature>
<keyword evidence="1" id="KW-0812">Transmembrane</keyword>
<dbReference type="Proteomes" id="UP000609651">
    <property type="component" value="Unassembled WGS sequence"/>
</dbReference>
<comment type="caution">
    <text evidence="2">The sequence shown here is derived from an EMBL/GenBank/DDBJ whole genome shotgun (WGS) entry which is preliminary data.</text>
</comment>
<gene>
    <name evidence="2" type="ORF">LzC2_06940</name>
</gene>
<keyword evidence="1" id="KW-1133">Transmembrane helix</keyword>
<protein>
    <submittedName>
        <fullName evidence="2">Uncharacterized protein</fullName>
    </submittedName>
</protein>
<proteinExistence type="predicted"/>
<evidence type="ECO:0000313" key="2">
    <source>
        <dbReference type="EMBL" id="NNJ24635.1"/>
    </source>
</evidence>
<sequence length="36" mass="4004">MNRFLSPFVLPAARLVIRTAVALAAVGAVTRRPRRR</sequence>
<reference evidence="2 3" key="1">
    <citation type="journal article" date="2020" name="Syst. Appl. Microbiol.">
        <title>Alienimonas chondri sp. nov., a novel planctomycete isolated from the biofilm of the red alga Chondrus crispus.</title>
        <authorList>
            <person name="Vitorino I."/>
            <person name="Albuquerque L."/>
            <person name="Wiegand S."/>
            <person name="Kallscheuer N."/>
            <person name="da Costa M.S."/>
            <person name="Lobo-da-Cunha A."/>
            <person name="Jogler C."/>
            <person name="Lage O.M."/>
        </authorList>
    </citation>
    <scope>NUCLEOTIDE SEQUENCE [LARGE SCALE GENOMIC DNA]</scope>
    <source>
        <strain evidence="2 3">LzC2</strain>
    </source>
</reference>
<organism evidence="2 3">
    <name type="scientific">Alienimonas chondri</name>
    <dbReference type="NCBI Taxonomy" id="2681879"/>
    <lineage>
        <taxon>Bacteria</taxon>
        <taxon>Pseudomonadati</taxon>
        <taxon>Planctomycetota</taxon>
        <taxon>Planctomycetia</taxon>
        <taxon>Planctomycetales</taxon>
        <taxon>Planctomycetaceae</taxon>
        <taxon>Alienimonas</taxon>
    </lineage>
</organism>
<keyword evidence="1" id="KW-0472">Membrane</keyword>
<dbReference type="EMBL" id="WTPX01000013">
    <property type="protein sequence ID" value="NNJ24635.1"/>
    <property type="molecule type" value="Genomic_DNA"/>
</dbReference>
<accession>A0ABX1VAW6</accession>